<gene>
    <name evidence="2" type="ORF">N5D63_26030</name>
</gene>
<feature type="region of interest" description="Disordered" evidence="1">
    <location>
        <begin position="35"/>
        <end position="61"/>
    </location>
</feature>
<protein>
    <submittedName>
        <fullName evidence="2">Uncharacterized protein</fullName>
    </submittedName>
</protein>
<feature type="non-terminal residue" evidence="2">
    <location>
        <position position="1"/>
    </location>
</feature>
<dbReference type="Proteomes" id="UP001161065">
    <property type="component" value="Unassembled WGS sequence"/>
</dbReference>
<dbReference type="RefSeq" id="WP_280009662.1">
    <property type="nucleotide sequence ID" value="NZ_JAOCEK010000050.1"/>
</dbReference>
<evidence type="ECO:0000256" key="1">
    <source>
        <dbReference type="SAM" id="MobiDB-lite"/>
    </source>
</evidence>
<proteinExistence type="predicted"/>
<reference evidence="2" key="1">
    <citation type="submission" date="2022-09" db="EMBL/GenBank/DDBJ databases">
        <title>Intensive care unit water sources are persistently colonized with multi-drug resistant bacteria and are the site of extensive horizontal gene transfer of antibiotic resistance genes.</title>
        <authorList>
            <person name="Diorio-Toth L."/>
        </authorList>
    </citation>
    <scope>NUCLEOTIDE SEQUENCE</scope>
    <source>
        <strain evidence="2">GD03832</strain>
    </source>
</reference>
<name>A0AA42Q7M9_9BURK</name>
<evidence type="ECO:0000313" key="2">
    <source>
        <dbReference type="EMBL" id="MDH1337589.1"/>
    </source>
</evidence>
<organism evidence="2 3">
    <name type="scientific">Comamonas thiooxydans</name>
    <dbReference type="NCBI Taxonomy" id="363952"/>
    <lineage>
        <taxon>Bacteria</taxon>
        <taxon>Pseudomonadati</taxon>
        <taxon>Pseudomonadota</taxon>
        <taxon>Betaproteobacteria</taxon>
        <taxon>Burkholderiales</taxon>
        <taxon>Comamonadaceae</taxon>
        <taxon>Comamonas</taxon>
    </lineage>
</organism>
<dbReference type="AlphaFoldDB" id="A0AA42Q7M9"/>
<feature type="compositionally biased region" description="Basic and acidic residues" evidence="1">
    <location>
        <begin position="35"/>
        <end position="46"/>
    </location>
</feature>
<dbReference type="EMBL" id="JAOCEK010000050">
    <property type="protein sequence ID" value="MDH1337589.1"/>
    <property type="molecule type" value="Genomic_DNA"/>
</dbReference>
<sequence>LSQRLSSLAAQRLLDVRAGRSMPHSIDDVERILPERQQPEMQEREPQIFGDVDPMAIPYGE</sequence>
<evidence type="ECO:0000313" key="3">
    <source>
        <dbReference type="Proteomes" id="UP001161065"/>
    </source>
</evidence>
<accession>A0AA42Q7M9</accession>
<comment type="caution">
    <text evidence="2">The sequence shown here is derived from an EMBL/GenBank/DDBJ whole genome shotgun (WGS) entry which is preliminary data.</text>
</comment>